<dbReference type="Gene3D" id="3.30.230.10">
    <property type="match status" value="1"/>
</dbReference>
<evidence type="ECO:0000259" key="6">
    <source>
        <dbReference type="SMART" id="SM01340"/>
    </source>
</evidence>
<dbReference type="GO" id="GO:0140664">
    <property type="term" value="F:ATP-dependent DNA damage sensor activity"/>
    <property type="evidence" value="ECO:0007669"/>
    <property type="project" value="InterPro"/>
</dbReference>
<comment type="similarity">
    <text evidence="2">Belongs to the DNA mismatch repair MutL/HexB family.</text>
</comment>
<dbReference type="GO" id="GO:0016887">
    <property type="term" value="F:ATP hydrolysis activity"/>
    <property type="evidence" value="ECO:0007669"/>
    <property type="project" value="InterPro"/>
</dbReference>
<evidence type="ECO:0000256" key="1">
    <source>
        <dbReference type="ARBA" id="ARBA00004123"/>
    </source>
</evidence>
<comment type="subcellular location">
    <subcellularLocation>
        <location evidence="1">Nucleus</location>
    </subcellularLocation>
</comment>
<dbReference type="CDD" id="cd16926">
    <property type="entry name" value="HATPase_MutL-MLH-PMS-like"/>
    <property type="match status" value="1"/>
</dbReference>
<dbReference type="FunFam" id="3.30.230.10:FF:000014">
    <property type="entry name" value="DNA mismatch repair protein Mlh1"/>
    <property type="match status" value="1"/>
</dbReference>
<keyword evidence="8" id="KW-1185">Reference proteome</keyword>
<dbReference type="Pfam" id="PF01119">
    <property type="entry name" value="DNA_mis_repair"/>
    <property type="match status" value="1"/>
</dbReference>
<evidence type="ECO:0000256" key="5">
    <source>
        <dbReference type="ARBA" id="ARBA00023242"/>
    </source>
</evidence>
<dbReference type="GO" id="GO:0032389">
    <property type="term" value="C:MutLalpha complex"/>
    <property type="evidence" value="ECO:0007669"/>
    <property type="project" value="TreeGrafter"/>
</dbReference>
<dbReference type="Proteomes" id="UP001152759">
    <property type="component" value="Chromosome 6"/>
</dbReference>
<evidence type="ECO:0000313" key="7">
    <source>
        <dbReference type="EMBL" id="CAH0391639.1"/>
    </source>
</evidence>
<dbReference type="FunFam" id="3.30.565.10:FF:000109">
    <property type="entry name" value="Related to MLH1-DNA mismatch repair protein"/>
    <property type="match status" value="1"/>
</dbReference>
<dbReference type="GO" id="GO:0006298">
    <property type="term" value="P:mismatch repair"/>
    <property type="evidence" value="ECO:0007669"/>
    <property type="project" value="InterPro"/>
</dbReference>
<evidence type="ECO:0000256" key="4">
    <source>
        <dbReference type="ARBA" id="ARBA00023204"/>
    </source>
</evidence>
<dbReference type="SUPFAM" id="SSF54211">
    <property type="entry name" value="Ribosomal protein S5 domain 2-like"/>
    <property type="match status" value="1"/>
</dbReference>
<keyword evidence="3" id="KW-0227">DNA damage</keyword>
<dbReference type="InterPro" id="IPR014762">
    <property type="entry name" value="DNA_mismatch_repair_CS"/>
</dbReference>
<dbReference type="PANTHER" id="PTHR10073">
    <property type="entry name" value="DNA MISMATCH REPAIR PROTEIN MLH, PMS, MUTL"/>
    <property type="match status" value="1"/>
</dbReference>
<dbReference type="PANTHER" id="PTHR10073:SF12">
    <property type="entry name" value="DNA MISMATCH REPAIR PROTEIN MLH1"/>
    <property type="match status" value="1"/>
</dbReference>
<dbReference type="NCBIfam" id="TIGR00585">
    <property type="entry name" value="mutl"/>
    <property type="match status" value="1"/>
</dbReference>
<feature type="non-terminal residue" evidence="7">
    <location>
        <position position="1"/>
    </location>
</feature>
<protein>
    <recommendedName>
        <fullName evidence="6">DNA mismatch repair protein S5 domain-containing protein</fullName>
    </recommendedName>
</protein>
<dbReference type="AlphaFoldDB" id="A0A9P0F7X1"/>
<dbReference type="EMBL" id="OU963867">
    <property type="protein sequence ID" value="CAH0391639.1"/>
    <property type="molecule type" value="Genomic_DNA"/>
</dbReference>
<evidence type="ECO:0000256" key="2">
    <source>
        <dbReference type="ARBA" id="ARBA00006082"/>
    </source>
</evidence>
<dbReference type="CDD" id="cd03483">
    <property type="entry name" value="MutL_Trans_MLH1"/>
    <property type="match status" value="1"/>
</dbReference>
<dbReference type="GO" id="GO:0005524">
    <property type="term" value="F:ATP binding"/>
    <property type="evidence" value="ECO:0007669"/>
    <property type="project" value="InterPro"/>
</dbReference>
<dbReference type="Pfam" id="PF13589">
    <property type="entry name" value="HATPase_c_3"/>
    <property type="match status" value="1"/>
</dbReference>
<dbReference type="InterPro" id="IPR013507">
    <property type="entry name" value="DNA_mismatch_S5_2-like"/>
</dbReference>
<evidence type="ECO:0000256" key="3">
    <source>
        <dbReference type="ARBA" id="ARBA00022763"/>
    </source>
</evidence>
<dbReference type="InterPro" id="IPR036890">
    <property type="entry name" value="HATPase_C_sf"/>
</dbReference>
<dbReference type="Pfam" id="PF16413">
    <property type="entry name" value="Mlh1_C"/>
    <property type="match status" value="1"/>
</dbReference>
<dbReference type="PROSITE" id="PS00058">
    <property type="entry name" value="DNA_MISMATCH_REPAIR_1"/>
    <property type="match status" value="1"/>
</dbReference>
<dbReference type="GO" id="GO:0030983">
    <property type="term" value="F:mismatched DNA binding"/>
    <property type="evidence" value="ECO:0007669"/>
    <property type="project" value="InterPro"/>
</dbReference>
<keyword evidence="4" id="KW-0234">DNA repair</keyword>
<dbReference type="InterPro" id="IPR032189">
    <property type="entry name" value="Mlh1_C"/>
</dbReference>
<dbReference type="InterPro" id="IPR020568">
    <property type="entry name" value="Ribosomal_Su5_D2-typ_SF"/>
</dbReference>
<sequence length="571" mass="64175">MDDKIPPTIRALDETVVNRIAAGEVIQRPANALKELLENSLDAKSTNIQITLKAGGLKLLQIQDNGTGIRKEDLSIVCKRFTTSKLSSFEDLNTIATFGFRGEALASISHVAHLTIITKTSLEPCAYKCTYEDGNLIGTPKMIAGNQGTTIIVEDLFYNIATRKKALKNPSEEFAKVADVVSKYAVHNPKVGFCLKKQGESLTDIRTHPNSTHVDNIKAIYGTNVARELLEVDLEDEKMKIKFKGFISNANYATKKPHFLLFINHRLVDSTALRKALENIYSLYLAKNSYPFMYLSLELDPRNVDVNVHPTKHEVFFLHEEVIIEKVKSAIEAKLAGADHSRAFYLKSKFLPSKPTIPSKEENPVKNKDKEAPVAPCKMVRTDPKAQKMDKFLLPSQSSDCDKDSQPKKVIAPAFKKTSSTNAQRREINLTSVLSLRREIEEQCSVTLREIFNQSTYVGCTKPHWLLFQSTTNLFCANIQTIMSEAFYQILLYEFGNFGAIKYSEPMEIKALLLLGLELDEAKKYLEDGPAEEVVQKALAKLKKRALMLDDYFSLEMNEEQNLITIPLLLG</sequence>
<proteinExistence type="inferred from homology"/>
<dbReference type="InterPro" id="IPR014721">
    <property type="entry name" value="Ribsml_uS5_D2-typ_fold_subgr"/>
</dbReference>
<dbReference type="InterPro" id="IPR038973">
    <property type="entry name" value="MutL/Mlh/Pms-like"/>
</dbReference>
<dbReference type="SUPFAM" id="SSF55874">
    <property type="entry name" value="ATPase domain of HSP90 chaperone/DNA topoisomerase II/histidine kinase"/>
    <property type="match status" value="1"/>
</dbReference>
<accession>A0A9P0F7X1</accession>
<organism evidence="7 8">
    <name type="scientific">Bemisia tabaci</name>
    <name type="common">Sweetpotato whitefly</name>
    <name type="synonym">Aleurodes tabaci</name>
    <dbReference type="NCBI Taxonomy" id="7038"/>
    <lineage>
        <taxon>Eukaryota</taxon>
        <taxon>Metazoa</taxon>
        <taxon>Ecdysozoa</taxon>
        <taxon>Arthropoda</taxon>
        <taxon>Hexapoda</taxon>
        <taxon>Insecta</taxon>
        <taxon>Pterygota</taxon>
        <taxon>Neoptera</taxon>
        <taxon>Paraneoptera</taxon>
        <taxon>Hemiptera</taxon>
        <taxon>Sternorrhyncha</taxon>
        <taxon>Aleyrodoidea</taxon>
        <taxon>Aleyrodidae</taxon>
        <taxon>Aleyrodinae</taxon>
        <taxon>Bemisia</taxon>
    </lineage>
</organism>
<evidence type="ECO:0000313" key="8">
    <source>
        <dbReference type="Proteomes" id="UP001152759"/>
    </source>
</evidence>
<gene>
    <name evidence="7" type="ORF">BEMITA_LOCUS10237</name>
</gene>
<dbReference type="Gene3D" id="3.30.565.10">
    <property type="entry name" value="Histidine kinase-like ATPase, C-terminal domain"/>
    <property type="match status" value="1"/>
</dbReference>
<keyword evidence="5" id="KW-0539">Nucleus</keyword>
<dbReference type="SMART" id="SM01340">
    <property type="entry name" value="DNA_mis_repair"/>
    <property type="match status" value="1"/>
</dbReference>
<reference evidence="7" key="1">
    <citation type="submission" date="2021-12" db="EMBL/GenBank/DDBJ databases">
        <authorList>
            <person name="King R."/>
        </authorList>
    </citation>
    <scope>NUCLEOTIDE SEQUENCE</scope>
</reference>
<dbReference type="InterPro" id="IPR002099">
    <property type="entry name" value="MutL/Mlh/PMS"/>
</dbReference>
<name>A0A9P0F7X1_BEMTA</name>
<feature type="domain" description="DNA mismatch repair protein S5" evidence="6">
    <location>
        <begin position="217"/>
        <end position="336"/>
    </location>
</feature>